<dbReference type="Pfam" id="PF09694">
    <property type="entry name" value="Gcw_chp"/>
    <property type="match status" value="1"/>
</dbReference>
<feature type="chain" id="PRO_5046009740" evidence="1">
    <location>
        <begin position="24"/>
        <end position="280"/>
    </location>
</feature>
<reference evidence="2 3" key="1">
    <citation type="submission" date="2024-11" db="EMBL/GenBank/DDBJ databases">
        <authorList>
            <person name="Kaparullina E.N."/>
            <person name="Delegan Y.A."/>
            <person name="Doronina N.V."/>
        </authorList>
    </citation>
    <scope>NUCLEOTIDE SEQUENCE [LARGE SCALE GENOMIC DNA]</scope>
    <source>
        <strain evidence="2 3">7sh_L</strain>
    </source>
</reference>
<proteinExistence type="predicted"/>
<accession>A0ABW8GNW6</accession>
<gene>
    <name evidence="2" type="ORF">ACIKP9_11580</name>
</gene>
<evidence type="ECO:0000313" key="3">
    <source>
        <dbReference type="Proteomes" id="UP001617669"/>
    </source>
</evidence>
<keyword evidence="1" id="KW-0732">Signal</keyword>
<dbReference type="Proteomes" id="UP001617669">
    <property type="component" value="Unassembled WGS sequence"/>
</dbReference>
<evidence type="ECO:0000256" key="1">
    <source>
        <dbReference type="SAM" id="SignalP"/>
    </source>
</evidence>
<sequence>MFSLRPVFLACSLAAIVHSPAWAADTVADEGKADVAAEPASPHHISTNFGFYSDYIFRGISYARGRGAIQAFVDYSHDSGLFLGIGGTNVHRDALYGNTLEVDLYGGFSFPITDDLTITPGFLQFYYPDNEKIANQSPNVTEVNVAMNYKDFAIKYSYSLTDWFGVNTKSYGNTAIGHHTTGTGDSKGTNYIELNYNPALPFYGLSLLLHVGHQSVKNYAVADYTDIQVGVSKDFSIANSDGWNAGLSYIATDANDDWYVTSTGYKTGDSKFFAYIKRTF</sequence>
<feature type="signal peptide" evidence="1">
    <location>
        <begin position="1"/>
        <end position="23"/>
    </location>
</feature>
<dbReference type="InterPro" id="IPR010239">
    <property type="entry name" value="CHP02001"/>
</dbReference>
<keyword evidence="3" id="KW-1185">Reference proteome</keyword>
<protein>
    <submittedName>
        <fullName evidence="2">TorF family putative porin</fullName>
    </submittedName>
</protein>
<dbReference type="NCBIfam" id="TIGR02001">
    <property type="entry name" value="gcw_chp"/>
    <property type="match status" value="1"/>
</dbReference>
<name>A0ABW8GNW6_9PROT</name>
<evidence type="ECO:0000313" key="2">
    <source>
        <dbReference type="EMBL" id="MFJ5446872.1"/>
    </source>
</evidence>
<dbReference type="RefSeq" id="WP_400882957.1">
    <property type="nucleotide sequence ID" value="NZ_JBIWXY010000002.1"/>
</dbReference>
<dbReference type="EMBL" id="JBIWXY010000002">
    <property type="protein sequence ID" value="MFJ5446872.1"/>
    <property type="molecule type" value="Genomic_DNA"/>
</dbReference>
<comment type="caution">
    <text evidence="2">The sequence shown here is derived from an EMBL/GenBank/DDBJ whole genome shotgun (WGS) entry which is preliminary data.</text>
</comment>
<organism evidence="2 3">
    <name type="scientific">Methylobacillus methanolivorans</name>
    <dbReference type="NCBI Taxonomy" id="1848927"/>
    <lineage>
        <taxon>Bacteria</taxon>
        <taxon>Pseudomonadati</taxon>
        <taxon>Pseudomonadota</taxon>
        <taxon>Betaproteobacteria</taxon>
        <taxon>Nitrosomonadales</taxon>
        <taxon>Methylophilaceae</taxon>
        <taxon>Methylobacillus</taxon>
    </lineage>
</organism>